<evidence type="ECO:0000256" key="2">
    <source>
        <dbReference type="ARBA" id="ARBA00009046"/>
    </source>
</evidence>
<dbReference type="InterPro" id="IPR038257">
    <property type="entry name" value="CRISPR-assoc_Cas3_HD_sf"/>
</dbReference>
<name>A0AA42CE75_9PROT</name>
<keyword evidence="11" id="KW-0540">Nuclease</keyword>
<dbReference type="Gene3D" id="1.10.3210.30">
    <property type="match status" value="1"/>
</dbReference>
<reference evidence="11" key="1">
    <citation type="submission" date="2022-09" db="EMBL/GenBank/DDBJ databases">
        <title>Rhodovastum sp. nov. RN2-1 isolated from soil in Seongnam, South Korea.</title>
        <authorList>
            <person name="Le N.T."/>
        </authorList>
    </citation>
    <scope>NUCLEOTIDE SEQUENCE</scope>
    <source>
        <strain evidence="11">RN2-1</strain>
    </source>
</reference>
<feature type="domain" description="Helicase ATP-binding" evidence="9">
    <location>
        <begin position="227"/>
        <end position="400"/>
    </location>
</feature>
<dbReference type="InterPro" id="IPR011545">
    <property type="entry name" value="DEAD/DEAH_box_helicase_dom"/>
</dbReference>
<accession>A0AA42CE75</accession>
<evidence type="ECO:0000313" key="11">
    <source>
        <dbReference type="EMBL" id="MCW3474919.1"/>
    </source>
</evidence>
<comment type="similarity">
    <text evidence="1">In the N-terminal section; belongs to the CRISPR-associated nuclease Cas3-HD family.</text>
</comment>
<dbReference type="InterPro" id="IPR006483">
    <property type="entry name" value="CRISPR-assoc_Cas3_HD"/>
</dbReference>
<dbReference type="GO" id="GO:0046872">
    <property type="term" value="F:metal ion binding"/>
    <property type="evidence" value="ECO:0007669"/>
    <property type="project" value="UniProtKB-KW"/>
</dbReference>
<dbReference type="InterPro" id="IPR027417">
    <property type="entry name" value="P-loop_NTPase"/>
</dbReference>
<evidence type="ECO:0000256" key="4">
    <source>
        <dbReference type="ARBA" id="ARBA00022741"/>
    </source>
</evidence>
<keyword evidence="3" id="KW-0479">Metal-binding</keyword>
<dbReference type="CDD" id="cd17930">
    <property type="entry name" value="DEXHc_cas3"/>
    <property type="match status" value="1"/>
</dbReference>
<keyword evidence="4" id="KW-0547">Nucleotide-binding</keyword>
<dbReference type="GO" id="GO:0004519">
    <property type="term" value="F:endonuclease activity"/>
    <property type="evidence" value="ECO:0007669"/>
    <property type="project" value="UniProtKB-KW"/>
</dbReference>
<evidence type="ECO:0000259" key="9">
    <source>
        <dbReference type="PROSITE" id="PS51192"/>
    </source>
</evidence>
<dbReference type="GO" id="GO:0003676">
    <property type="term" value="F:nucleic acid binding"/>
    <property type="evidence" value="ECO:0007669"/>
    <property type="project" value="InterPro"/>
</dbReference>
<dbReference type="GO" id="GO:0005524">
    <property type="term" value="F:ATP binding"/>
    <property type="evidence" value="ECO:0007669"/>
    <property type="project" value="UniProtKB-KW"/>
</dbReference>
<feature type="domain" description="HD Cas3-type" evidence="10">
    <location>
        <begin position="12"/>
        <end position="173"/>
    </location>
</feature>
<dbReference type="Pfam" id="PF22590">
    <property type="entry name" value="Cas3-like_C_2"/>
    <property type="match status" value="1"/>
</dbReference>
<dbReference type="PROSITE" id="PS51192">
    <property type="entry name" value="HELICASE_ATP_BIND_1"/>
    <property type="match status" value="1"/>
</dbReference>
<dbReference type="EMBL" id="JAPDNT010000005">
    <property type="protein sequence ID" value="MCW3474919.1"/>
    <property type="molecule type" value="Genomic_DNA"/>
</dbReference>
<keyword evidence="12" id="KW-1185">Reference proteome</keyword>
<dbReference type="NCBIfam" id="TIGR01596">
    <property type="entry name" value="cas3_HD"/>
    <property type="match status" value="1"/>
</dbReference>
<dbReference type="Gene3D" id="3.40.50.300">
    <property type="entry name" value="P-loop containing nucleotide triphosphate hydrolases"/>
    <property type="match status" value="2"/>
</dbReference>
<dbReference type="Proteomes" id="UP001165679">
    <property type="component" value="Unassembled WGS sequence"/>
</dbReference>
<evidence type="ECO:0000256" key="8">
    <source>
        <dbReference type="ARBA" id="ARBA00023118"/>
    </source>
</evidence>
<dbReference type="RefSeq" id="WP_264713580.1">
    <property type="nucleotide sequence ID" value="NZ_JAPDNT010000005.1"/>
</dbReference>
<evidence type="ECO:0000256" key="1">
    <source>
        <dbReference type="ARBA" id="ARBA00006847"/>
    </source>
</evidence>
<dbReference type="InterPro" id="IPR014001">
    <property type="entry name" value="Helicase_ATP-bd"/>
</dbReference>
<evidence type="ECO:0000256" key="7">
    <source>
        <dbReference type="ARBA" id="ARBA00022840"/>
    </source>
</evidence>
<evidence type="ECO:0000259" key="10">
    <source>
        <dbReference type="PROSITE" id="PS51643"/>
    </source>
</evidence>
<dbReference type="SUPFAM" id="SSF109604">
    <property type="entry name" value="HD-domain/PDEase-like"/>
    <property type="match status" value="1"/>
</dbReference>
<dbReference type="GO" id="GO:0051607">
    <property type="term" value="P:defense response to virus"/>
    <property type="evidence" value="ECO:0007669"/>
    <property type="project" value="UniProtKB-KW"/>
</dbReference>
<reference evidence="11" key="2">
    <citation type="submission" date="2022-10" db="EMBL/GenBank/DDBJ databases">
        <authorList>
            <person name="Trinh H.N."/>
        </authorList>
    </citation>
    <scope>NUCLEOTIDE SEQUENCE</scope>
    <source>
        <strain evidence="11">RN2-1</strain>
    </source>
</reference>
<organism evidence="11 12">
    <name type="scientific">Limobrevibacterium gyesilva</name>
    <dbReference type="NCBI Taxonomy" id="2991712"/>
    <lineage>
        <taxon>Bacteria</taxon>
        <taxon>Pseudomonadati</taxon>
        <taxon>Pseudomonadota</taxon>
        <taxon>Alphaproteobacteria</taxon>
        <taxon>Acetobacterales</taxon>
        <taxon>Acetobacteraceae</taxon>
        <taxon>Limobrevibacterium</taxon>
    </lineage>
</organism>
<keyword evidence="5" id="KW-0378">Hydrolase</keyword>
<evidence type="ECO:0000256" key="5">
    <source>
        <dbReference type="ARBA" id="ARBA00022801"/>
    </source>
</evidence>
<keyword evidence="11" id="KW-0255">Endonuclease</keyword>
<dbReference type="InterPro" id="IPR054712">
    <property type="entry name" value="Cas3-like_dom"/>
</dbReference>
<evidence type="ECO:0000313" key="12">
    <source>
        <dbReference type="Proteomes" id="UP001165679"/>
    </source>
</evidence>
<keyword evidence="7" id="KW-0067">ATP-binding</keyword>
<protein>
    <submittedName>
        <fullName evidence="11">CRISPR-associated endonuclease Cas3</fullName>
    </submittedName>
</protein>
<evidence type="ECO:0000256" key="3">
    <source>
        <dbReference type="ARBA" id="ARBA00022723"/>
    </source>
</evidence>
<dbReference type="SMART" id="SM00487">
    <property type="entry name" value="DEXDc"/>
    <property type="match status" value="1"/>
</dbReference>
<proteinExistence type="inferred from homology"/>
<dbReference type="SUPFAM" id="SSF52540">
    <property type="entry name" value="P-loop containing nucleoside triphosphate hydrolases"/>
    <property type="match status" value="1"/>
</dbReference>
<dbReference type="GO" id="GO:0004386">
    <property type="term" value="F:helicase activity"/>
    <property type="evidence" value="ECO:0007669"/>
    <property type="project" value="UniProtKB-KW"/>
</dbReference>
<evidence type="ECO:0000256" key="6">
    <source>
        <dbReference type="ARBA" id="ARBA00022806"/>
    </source>
</evidence>
<keyword evidence="6" id="KW-0347">Helicase</keyword>
<dbReference type="AlphaFoldDB" id="A0AA42CE75"/>
<comment type="similarity">
    <text evidence="2">In the central section; belongs to the CRISPR-associated helicase Cas3 family.</text>
</comment>
<keyword evidence="8" id="KW-0051">Antiviral defense</keyword>
<dbReference type="Pfam" id="PF00270">
    <property type="entry name" value="DEAD"/>
    <property type="match status" value="1"/>
</dbReference>
<comment type="caution">
    <text evidence="11">The sequence shown here is derived from an EMBL/GenBank/DDBJ whole genome shotgun (WGS) entry which is preliminary data.</text>
</comment>
<dbReference type="CDD" id="cd09641">
    <property type="entry name" value="Cas3''_I"/>
    <property type="match status" value="1"/>
</dbReference>
<dbReference type="GO" id="GO:0016787">
    <property type="term" value="F:hydrolase activity"/>
    <property type="evidence" value="ECO:0007669"/>
    <property type="project" value="UniProtKB-KW"/>
</dbReference>
<gene>
    <name evidence="11" type="ORF">OL599_10040</name>
</gene>
<sequence>MAYYAHSVSGRPEGEWEPLARHLAEVEDGARSRGRRFGAEALAALAGRIHDLGKYGPDFQARLRDPTKHADHSTAGAVWAFEYLPPTWGRLLAHVVAGHHAGLKDDLLRPEGRIETKSTLLAPAERAAQADGLALPQGVSGPAGMGYLKGEFGFQMAFLTRMIFSCLIDADRTAAAAFDTRSGGVQEVDHPSIAMLQTALDAWMARRAVAPSRLNTLRDDVLRAATARAAEPQGVFTLTVPTGGGKTLTSLAFALAHARAHGLDRVVVVIPFTSIIEQTAKVYREALGALGGAVLEHHSAFEMEKEGTWAEQRVGPDRLRLAMERWDSPIVVTTAVQFFESLFSDRPSRCRKLHSLARSIVVVDEAQTMPLPLLRPCVAALKELARNYGSSVVLCTATQPALAAPAPDKAGFPGGFKAPRELAPDVPALFAALRRVTVRDIGTQDDAALAARIAASPQALCIVNQRAHARALFQAICALPGARHLSTCMHSVHRARVLAKIRADLREGRPCRVISTSLIEAGVDVDFPIVLRASAGLDQIAQAAGRCNREFKRSLEASEVLVFTAAEYRVIKSLTAHAETGAEMLRLHTDDPFAPPAIRAFFDLLYWKKGKSELDRGGVLEMCAGKAGDMNFPFESIAAAMRFIDDVMVPVIVAQEEARVGEVDRLIRDLRFAKGVGGIARELGRYTVGIPRTVRTEMITQGVAEAIRPKEFGDQFVVLHNLDLYKPETGLDWDDITFRKAEAMVLV</sequence>
<dbReference type="PROSITE" id="PS51643">
    <property type="entry name" value="HD_CAS3"/>
    <property type="match status" value="1"/>
</dbReference>